<feature type="compositionally biased region" description="Basic and acidic residues" evidence="1">
    <location>
        <begin position="145"/>
        <end position="156"/>
    </location>
</feature>
<dbReference type="Proteomes" id="UP000265703">
    <property type="component" value="Unassembled WGS sequence"/>
</dbReference>
<evidence type="ECO:0000313" key="2">
    <source>
        <dbReference type="EMBL" id="RIA83944.1"/>
    </source>
</evidence>
<evidence type="ECO:0000256" key="1">
    <source>
        <dbReference type="SAM" id="MobiDB-lite"/>
    </source>
</evidence>
<organism evidence="2 3">
    <name type="scientific">Glomus cerebriforme</name>
    <dbReference type="NCBI Taxonomy" id="658196"/>
    <lineage>
        <taxon>Eukaryota</taxon>
        <taxon>Fungi</taxon>
        <taxon>Fungi incertae sedis</taxon>
        <taxon>Mucoromycota</taxon>
        <taxon>Glomeromycotina</taxon>
        <taxon>Glomeromycetes</taxon>
        <taxon>Glomerales</taxon>
        <taxon>Glomeraceae</taxon>
        <taxon>Glomus</taxon>
    </lineage>
</organism>
<keyword evidence="3" id="KW-1185">Reference proteome</keyword>
<name>A0A397SMV8_9GLOM</name>
<dbReference type="STRING" id="658196.A0A397SMV8"/>
<sequence>MFIDSENLMMSNDFLYEANIVENNNNNHEHFISQIGQITVAGLEIETQPDYYFYGTTVSPYVPYAPLSELSYLNSPETAVTTVSYEYSPVMFTNAVATRNASNLVGIIPLATTTTSATTSSAEKTSVSTFSYSRDVLNDSPDETPETKRSKKLERNRIAGIFNSQ</sequence>
<feature type="region of interest" description="Disordered" evidence="1">
    <location>
        <begin position="134"/>
        <end position="156"/>
    </location>
</feature>
<dbReference type="AlphaFoldDB" id="A0A397SMV8"/>
<proteinExistence type="predicted"/>
<accession>A0A397SMV8</accession>
<reference evidence="2 3" key="1">
    <citation type="submission" date="2018-06" db="EMBL/GenBank/DDBJ databases">
        <title>Comparative genomics reveals the genomic features of Rhizophagus irregularis, R. cerebriforme, R. diaphanum and Gigaspora rosea, and their symbiotic lifestyle signature.</title>
        <authorList>
            <person name="Morin E."/>
            <person name="San Clemente H."/>
            <person name="Chen E.C.H."/>
            <person name="De La Providencia I."/>
            <person name="Hainaut M."/>
            <person name="Kuo A."/>
            <person name="Kohler A."/>
            <person name="Murat C."/>
            <person name="Tang N."/>
            <person name="Roy S."/>
            <person name="Loubradou J."/>
            <person name="Henrissat B."/>
            <person name="Grigoriev I.V."/>
            <person name="Corradi N."/>
            <person name="Roux C."/>
            <person name="Martin F.M."/>
        </authorList>
    </citation>
    <scope>NUCLEOTIDE SEQUENCE [LARGE SCALE GENOMIC DNA]</scope>
    <source>
        <strain evidence="2 3">DAOM 227022</strain>
    </source>
</reference>
<comment type="caution">
    <text evidence="2">The sequence shown here is derived from an EMBL/GenBank/DDBJ whole genome shotgun (WGS) entry which is preliminary data.</text>
</comment>
<dbReference type="OrthoDB" id="295274at2759"/>
<evidence type="ECO:0000313" key="3">
    <source>
        <dbReference type="Proteomes" id="UP000265703"/>
    </source>
</evidence>
<dbReference type="EMBL" id="QKYT01000531">
    <property type="protein sequence ID" value="RIA83944.1"/>
    <property type="molecule type" value="Genomic_DNA"/>
</dbReference>
<protein>
    <submittedName>
        <fullName evidence="2">Uncharacterized protein</fullName>
    </submittedName>
</protein>
<gene>
    <name evidence="2" type="ORF">C1645_742709</name>
</gene>